<sequence>MSTMPDLEPVANRMREAAQGVRDSELDAPTPCERMSVGDLLDHILGLCEAFRRAADKTSTTAETPPEPSAQNLPEDWRAELDRRLDALVAAWRDPAAWQGGTAAGGVELSGEVAGVVALNELLLHGWDLARATDQAYIGDPASVETSYAFVSEIPADDVNARDGLFGPVVAVPDDAPLLDKVLGLSGRHPDWTPPLP</sequence>
<dbReference type="OrthoDB" id="5185819at2"/>
<organism evidence="2 3">
    <name type="scientific">Streptomonospora alba</name>
    <dbReference type="NCBI Taxonomy" id="183763"/>
    <lineage>
        <taxon>Bacteria</taxon>
        <taxon>Bacillati</taxon>
        <taxon>Actinomycetota</taxon>
        <taxon>Actinomycetes</taxon>
        <taxon>Streptosporangiales</taxon>
        <taxon>Nocardiopsidaceae</taxon>
        <taxon>Streptomonospora</taxon>
    </lineage>
</organism>
<dbReference type="InterPro" id="IPR024344">
    <property type="entry name" value="MDMPI_metal-binding"/>
</dbReference>
<dbReference type="NCBIfam" id="TIGR03086">
    <property type="entry name" value="TIGR03086 family metal-binding protein"/>
    <property type="match status" value="1"/>
</dbReference>
<dbReference type="EMBL" id="JROO01000037">
    <property type="protein sequence ID" value="KIH97503.1"/>
    <property type="molecule type" value="Genomic_DNA"/>
</dbReference>
<dbReference type="GO" id="GO:0046872">
    <property type="term" value="F:metal ion binding"/>
    <property type="evidence" value="ECO:0007669"/>
    <property type="project" value="InterPro"/>
</dbReference>
<accession>A0A0C2G2F4</accession>
<reference evidence="3" key="1">
    <citation type="journal article" date="2015" name="Chem. Biol.">
        <title>Structure, bioactivity, and resistance mechanism of streptomonomicin, an unusual lasso Peptide from an understudied halophilic actinomycete.</title>
        <authorList>
            <person name="Metelev M."/>
            <person name="Tietz J.I."/>
            <person name="Melby J.O."/>
            <person name="Blair P.M."/>
            <person name="Zhu L."/>
            <person name="Livnat I."/>
            <person name="Severinov K."/>
            <person name="Mitchell D.A."/>
        </authorList>
    </citation>
    <scope>NUCLEOTIDE SEQUENCE [LARGE SCALE GENOMIC DNA]</scope>
    <source>
        <strain evidence="3">YIM 90003</strain>
    </source>
</reference>
<keyword evidence="3" id="KW-1185">Reference proteome</keyword>
<dbReference type="STRING" id="183763.LP52_18955"/>
<dbReference type="InterPro" id="IPR017517">
    <property type="entry name" value="Maleyloyr_isom"/>
</dbReference>
<dbReference type="SUPFAM" id="SSF109854">
    <property type="entry name" value="DinB/YfiT-like putative metalloenzymes"/>
    <property type="match status" value="1"/>
</dbReference>
<dbReference type="Pfam" id="PF11716">
    <property type="entry name" value="MDMPI_N"/>
    <property type="match status" value="1"/>
</dbReference>
<gene>
    <name evidence="2" type="ORF">LP52_18955</name>
</gene>
<dbReference type="NCBIfam" id="TIGR03083">
    <property type="entry name" value="maleylpyruvate isomerase family mycothiol-dependent enzyme"/>
    <property type="match status" value="1"/>
</dbReference>
<feature type="domain" description="Mycothiol-dependent maleylpyruvate isomerase metal-binding" evidence="1">
    <location>
        <begin position="9"/>
        <end position="130"/>
    </location>
</feature>
<protein>
    <recommendedName>
        <fullName evidence="1">Mycothiol-dependent maleylpyruvate isomerase metal-binding domain-containing protein</fullName>
    </recommendedName>
</protein>
<evidence type="ECO:0000259" key="1">
    <source>
        <dbReference type="Pfam" id="PF11716"/>
    </source>
</evidence>
<comment type="caution">
    <text evidence="2">The sequence shown here is derived from an EMBL/GenBank/DDBJ whole genome shotgun (WGS) entry which is preliminary data.</text>
</comment>
<dbReference type="Gene3D" id="1.20.120.450">
    <property type="entry name" value="dinb family like domain"/>
    <property type="match status" value="1"/>
</dbReference>
<dbReference type="RefSeq" id="WP_040275484.1">
    <property type="nucleotide sequence ID" value="NZ_JROO01000037.1"/>
</dbReference>
<proteinExistence type="predicted"/>
<dbReference type="AlphaFoldDB" id="A0A0C2G2F4"/>
<name>A0A0C2G2F4_9ACTN</name>
<dbReference type="Proteomes" id="UP000031675">
    <property type="component" value="Unassembled WGS sequence"/>
</dbReference>
<evidence type="ECO:0000313" key="3">
    <source>
        <dbReference type="Proteomes" id="UP000031675"/>
    </source>
</evidence>
<evidence type="ECO:0000313" key="2">
    <source>
        <dbReference type="EMBL" id="KIH97503.1"/>
    </source>
</evidence>
<dbReference type="InterPro" id="IPR034660">
    <property type="entry name" value="DinB/YfiT-like"/>
</dbReference>
<dbReference type="InterPro" id="IPR017520">
    <property type="entry name" value="CHP03086"/>
</dbReference>